<reference evidence="2" key="1">
    <citation type="journal article" date="2017" name="Nature">
        <title>The sunflower genome provides insights into oil metabolism, flowering and Asterid evolution.</title>
        <authorList>
            <person name="Badouin H."/>
            <person name="Gouzy J."/>
            <person name="Grassa C.J."/>
            <person name="Murat F."/>
            <person name="Staton S.E."/>
            <person name="Cottret L."/>
            <person name="Lelandais-Briere C."/>
            <person name="Owens G.L."/>
            <person name="Carrere S."/>
            <person name="Mayjonade B."/>
            <person name="Legrand L."/>
            <person name="Gill N."/>
            <person name="Kane N.C."/>
            <person name="Bowers J.E."/>
            <person name="Hubner S."/>
            <person name="Bellec A."/>
            <person name="Berard A."/>
            <person name="Berges H."/>
            <person name="Blanchet N."/>
            <person name="Boniface M.C."/>
            <person name="Brunel D."/>
            <person name="Catrice O."/>
            <person name="Chaidir N."/>
            <person name="Claudel C."/>
            <person name="Donnadieu C."/>
            <person name="Faraut T."/>
            <person name="Fievet G."/>
            <person name="Helmstetter N."/>
            <person name="King M."/>
            <person name="Knapp S.J."/>
            <person name="Lai Z."/>
            <person name="Le Paslier M.C."/>
            <person name="Lippi Y."/>
            <person name="Lorenzon L."/>
            <person name="Mandel J.R."/>
            <person name="Marage G."/>
            <person name="Marchand G."/>
            <person name="Marquand E."/>
            <person name="Bret-Mestries E."/>
            <person name="Morien E."/>
            <person name="Nambeesan S."/>
            <person name="Nguyen T."/>
            <person name="Pegot-Espagnet P."/>
            <person name="Pouilly N."/>
            <person name="Raftis F."/>
            <person name="Sallet E."/>
            <person name="Schiex T."/>
            <person name="Thomas J."/>
            <person name="Vandecasteele C."/>
            <person name="Vares D."/>
            <person name="Vear F."/>
            <person name="Vautrin S."/>
            <person name="Crespi M."/>
            <person name="Mangin B."/>
            <person name="Burke J.M."/>
            <person name="Salse J."/>
            <person name="Munos S."/>
            <person name="Vincourt P."/>
            <person name="Rieseberg L.H."/>
            <person name="Langlade N.B."/>
        </authorList>
    </citation>
    <scope>NUCLEOTIDE SEQUENCE [LARGE SCALE GENOMIC DNA]</scope>
    <source>
        <strain evidence="2">cv. SF193</strain>
    </source>
</reference>
<gene>
    <name evidence="1" type="ORF">HannXRQ_Chr13g0408201</name>
</gene>
<protein>
    <submittedName>
        <fullName evidence="1">Uncharacterized protein</fullName>
    </submittedName>
</protein>
<dbReference type="AlphaFoldDB" id="A0A251STY5"/>
<dbReference type="EMBL" id="CM007902">
    <property type="protein sequence ID" value="OTG02003.1"/>
    <property type="molecule type" value="Genomic_DNA"/>
</dbReference>
<evidence type="ECO:0000313" key="2">
    <source>
        <dbReference type="Proteomes" id="UP000215914"/>
    </source>
</evidence>
<sequence length="225" mass="26791">MNLDPVNFNYKLLQQTNKPTVHRKTTRVIHRCRNIQIKRQNHFLKRRRNNIFNITFINHHRRRTITIITIIHHRRNEHARPHSLRLRHAPWSANRLHRTTQTTTRRKLRNNNYILRLLSVTARVSYTGDRKIRLRFISTKVPSSGVVCTRRLLRRFERTEPNPSFFQRISDFCNELSPRSLPYASVPNSGRRFRSDGRLSCHFAVAHDGSGCTDVRRRKLGFQDG</sequence>
<evidence type="ECO:0000313" key="1">
    <source>
        <dbReference type="EMBL" id="OTG02003.1"/>
    </source>
</evidence>
<organism evidence="1 2">
    <name type="scientific">Helianthus annuus</name>
    <name type="common">Common sunflower</name>
    <dbReference type="NCBI Taxonomy" id="4232"/>
    <lineage>
        <taxon>Eukaryota</taxon>
        <taxon>Viridiplantae</taxon>
        <taxon>Streptophyta</taxon>
        <taxon>Embryophyta</taxon>
        <taxon>Tracheophyta</taxon>
        <taxon>Spermatophyta</taxon>
        <taxon>Magnoliopsida</taxon>
        <taxon>eudicotyledons</taxon>
        <taxon>Gunneridae</taxon>
        <taxon>Pentapetalae</taxon>
        <taxon>asterids</taxon>
        <taxon>campanulids</taxon>
        <taxon>Asterales</taxon>
        <taxon>Asteraceae</taxon>
        <taxon>Asteroideae</taxon>
        <taxon>Heliantheae alliance</taxon>
        <taxon>Heliantheae</taxon>
        <taxon>Helianthus</taxon>
    </lineage>
</organism>
<dbReference type="InParanoid" id="A0A251STY5"/>
<accession>A0A251STY5</accession>
<keyword evidence="2" id="KW-1185">Reference proteome</keyword>
<dbReference type="Proteomes" id="UP000215914">
    <property type="component" value="Chromosome 13"/>
</dbReference>
<name>A0A251STY5_HELAN</name>
<proteinExistence type="predicted"/>